<protein>
    <submittedName>
        <fullName evidence="1">Uncharacterized protein</fullName>
    </submittedName>
</protein>
<proteinExistence type="predicted"/>
<dbReference type="Proteomes" id="UP000824120">
    <property type="component" value="Chromosome 11"/>
</dbReference>
<organism evidence="1 2">
    <name type="scientific">Solanum commersonii</name>
    <name type="common">Commerson's wild potato</name>
    <name type="synonym">Commerson's nightshade</name>
    <dbReference type="NCBI Taxonomy" id="4109"/>
    <lineage>
        <taxon>Eukaryota</taxon>
        <taxon>Viridiplantae</taxon>
        <taxon>Streptophyta</taxon>
        <taxon>Embryophyta</taxon>
        <taxon>Tracheophyta</taxon>
        <taxon>Spermatophyta</taxon>
        <taxon>Magnoliopsida</taxon>
        <taxon>eudicotyledons</taxon>
        <taxon>Gunneridae</taxon>
        <taxon>Pentapetalae</taxon>
        <taxon>asterids</taxon>
        <taxon>lamiids</taxon>
        <taxon>Solanales</taxon>
        <taxon>Solanaceae</taxon>
        <taxon>Solanoideae</taxon>
        <taxon>Solaneae</taxon>
        <taxon>Solanum</taxon>
    </lineage>
</organism>
<dbReference type="EMBL" id="JACXVP010000011">
    <property type="protein sequence ID" value="KAG5576679.1"/>
    <property type="molecule type" value="Genomic_DNA"/>
</dbReference>
<evidence type="ECO:0000313" key="1">
    <source>
        <dbReference type="EMBL" id="KAG5576679.1"/>
    </source>
</evidence>
<gene>
    <name evidence="1" type="ORF">H5410_056813</name>
</gene>
<evidence type="ECO:0000313" key="2">
    <source>
        <dbReference type="Proteomes" id="UP000824120"/>
    </source>
</evidence>
<comment type="caution">
    <text evidence="1">The sequence shown here is derived from an EMBL/GenBank/DDBJ whole genome shotgun (WGS) entry which is preliminary data.</text>
</comment>
<sequence>METGFLRCDRNTGYTRSLVFENLCCSGSLGAVSQDRRYTCDQPFGQFHRLLVLTFNIFALRVVWRYSTALRNYSATRRLLHFITHLIIPFRAQHTGT</sequence>
<accession>A0A9J5WNB7</accession>
<name>A0A9J5WNB7_SOLCO</name>
<dbReference type="AlphaFoldDB" id="A0A9J5WNB7"/>
<keyword evidence="2" id="KW-1185">Reference proteome</keyword>
<reference evidence="1 2" key="1">
    <citation type="submission" date="2020-09" db="EMBL/GenBank/DDBJ databases">
        <title>De no assembly of potato wild relative species, Solanum commersonii.</title>
        <authorList>
            <person name="Cho K."/>
        </authorList>
    </citation>
    <scope>NUCLEOTIDE SEQUENCE [LARGE SCALE GENOMIC DNA]</scope>
    <source>
        <strain evidence="1">LZ3.2</strain>
        <tissue evidence="1">Leaf</tissue>
    </source>
</reference>